<name>A0A6J8C3T7_MYTCO</name>
<dbReference type="Proteomes" id="UP000507470">
    <property type="component" value="Unassembled WGS sequence"/>
</dbReference>
<organism evidence="3 4">
    <name type="scientific">Mytilus coruscus</name>
    <name type="common">Sea mussel</name>
    <dbReference type="NCBI Taxonomy" id="42192"/>
    <lineage>
        <taxon>Eukaryota</taxon>
        <taxon>Metazoa</taxon>
        <taxon>Spiralia</taxon>
        <taxon>Lophotrochozoa</taxon>
        <taxon>Mollusca</taxon>
        <taxon>Bivalvia</taxon>
        <taxon>Autobranchia</taxon>
        <taxon>Pteriomorphia</taxon>
        <taxon>Mytilida</taxon>
        <taxon>Mytiloidea</taxon>
        <taxon>Mytilidae</taxon>
        <taxon>Mytilinae</taxon>
        <taxon>Mytilus</taxon>
    </lineage>
</organism>
<reference evidence="3 4" key="1">
    <citation type="submission" date="2020-06" db="EMBL/GenBank/DDBJ databases">
        <authorList>
            <person name="Li R."/>
            <person name="Bekaert M."/>
        </authorList>
    </citation>
    <scope>NUCLEOTIDE SEQUENCE [LARGE SCALE GENOMIC DNA]</scope>
    <source>
        <strain evidence="4">wild</strain>
    </source>
</reference>
<evidence type="ECO:0000256" key="2">
    <source>
        <dbReference type="SAM" id="SignalP"/>
    </source>
</evidence>
<gene>
    <name evidence="3" type="ORF">MCOR_25296</name>
</gene>
<proteinExistence type="predicted"/>
<evidence type="ECO:0000256" key="1">
    <source>
        <dbReference type="SAM" id="MobiDB-lite"/>
    </source>
</evidence>
<evidence type="ECO:0000313" key="3">
    <source>
        <dbReference type="EMBL" id="CAC5390181.1"/>
    </source>
</evidence>
<dbReference type="AlphaFoldDB" id="A0A6J8C3T7"/>
<dbReference type="EMBL" id="CACVKT020004470">
    <property type="protein sequence ID" value="CAC5390181.1"/>
    <property type="molecule type" value="Genomic_DNA"/>
</dbReference>
<keyword evidence="4" id="KW-1185">Reference proteome</keyword>
<keyword evidence="2" id="KW-0732">Signal</keyword>
<sequence>MVVLLVCPYKVQKILILPLVLWCNLTMLQMCTVLDDEDNYETTTNIDDFQQFEITSINQSPAMKTDVERRSTSNNAEETSKYEIDTTSEVFPLIVQNIVSQNQTSAHGNAFVEYDEVNPAEIIDMTCPQIKDKIVKEENNESETRWNHSHVNQFAQHETSALIIYFPMITNMKILTALWRKIVFHYNMNIRQLKRNLNMRIPKYDKEIVILCVWEIVFLDDYSIL</sequence>
<feature type="chain" id="PRO_5026906994" evidence="2">
    <location>
        <begin position="29"/>
        <end position="225"/>
    </location>
</feature>
<feature type="signal peptide" evidence="2">
    <location>
        <begin position="1"/>
        <end position="28"/>
    </location>
</feature>
<evidence type="ECO:0000313" key="4">
    <source>
        <dbReference type="Proteomes" id="UP000507470"/>
    </source>
</evidence>
<protein>
    <submittedName>
        <fullName evidence="3">Uncharacterized protein</fullName>
    </submittedName>
</protein>
<accession>A0A6J8C3T7</accession>
<feature type="region of interest" description="Disordered" evidence="1">
    <location>
        <begin position="60"/>
        <end position="81"/>
    </location>
</feature>